<feature type="region of interest" description="Disordered" evidence="2">
    <location>
        <begin position="18"/>
        <end position="307"/>
    </location>
</feature>
<comment type="function">
    <text evidence="1">Has a role in the initiation of DNA replication. Required at S-phase checkpoint.</text>
</comment>
<evidence type="ECO:0000256" key="1">
    <source>
        <dbReference type="RuleBase" id="RU367067"/>
    </source>
</evidence>
<keyword evidence="1" id="KW-0131">Cell cycle</keyword>
<feature type="compositionally biased region" description="Low complexity" evidence="2">
    <location>
        <begin position="70"/>
        <end position="80"/>
    </location>
</feature>
<gene>
    <name evidence="3" type="ORF">MEQU1_002399</name>
</gene>
<keyword evidence="1" id="KW-0235">DNA replication</keyword>
<dbReference type="GO" id="GO:0000727">
    <property type="term" value="P:double-strand break repair via break-induced replication"/>
    <property type="evidence" value="ECO:0007669"/>
    <property type="project" value="TreeGrafter"/>
</dbReference>
<feature type="compositionally biased region" description="Basic and acidic residues" evidence="2">
    <location>
        <begin position="18"/>
        <end position="42"/>
    </location>
</feature>
<protein>
    <recommendedName>
        <fullName evidence="1">DNA replication regulator SLD2</fullName>
    </recommendedName>
</protein>
<dbReference type="GO" id="GO:1902977">
    <property type="term" value="P:mitotic DNA replication preinitiation complex assembly"/>
    <property type="evidence" value="ECO:0007669"/>
    <property type="project" value="TreeGrafter"/>
</dbReference>
<evidence type="ECO:0000313" key="3">
    <source>
        <dbReference type="EMBL" id="WFD23705.1"/>
    </source>
</evidence>
<organism evidence="3 4">
    <name type="scientific">Malassezia equina</name>
    <dbReference type="NCBI Taxonomy" id="1381935"/>
    <lineage>
        <taxon>Eukaryota</taxon>
        <taxon>Fungi</taxon>
        <taxon>Dikarya</taxon>
        <taxon>Basidiomycota</taxon>
        <taxon>Ustilaginomycotina</taxon>
        <taxon>Malasseziomycetes</taxon>
        <taxon>Malasseziales</taxon>
        <taxon>Malasseziaceae</taxon>
        <taxon>Malassezia</taxon>
    </lineage>
</organism>
<dbReference type="GO" id="GO:0006270">
    <property type="term" value="P:DNA replication initiation"/>
    <property type="evidence" value="ECO:0007669"/>
    <property type="project" value="UniProtKB-UniRule"/>
</dbReference>
<evidence type="ECO:0000256" key="2">
    <source>
        <dbReference type="SAM" id="MobiDB-lite"/>
    </source>
</evidence>
<dbReference type="PANTHER" id="PTHR28124">
    <property type="entry name" value="DNA REPLICATION REGULATOR SLD2"/>
    <property type="match status" value="1"/>
</dbReference>
<dbReference type="AlphaFoldDB" id="A0AAF0EFL6"/>
<comment type="subcellular location">
    <subcellularLocation>
        <location evidence="1">Nucleus</location>
    </subcellularLocation>
</comment>
<feature type="compositionally biased region" description="Acidic residues" evidence="2">
    <location>
        <begin position="429"/>
        <end position="448"/>
    </location>
</feature>
<dbReference type="Gene3D" id="1.10.10.1460">
    <property type="match status" value="1"/>
</dbReference>
<evidence type="ECO:0000313" key="4">
    <source>
        <dbReference type="Proteomes" id="UP001214415"/>
    </source>
</evidence>
<comment type="similarity">
    <text evidence="1">Belongs to the SLD2 family.</text>
</comment>
<reference evidence="3" key="1">
    <citation type="submission" date="2023-03" db="EMBL/GenBank/DDBJ databases">
        <title>Mating type loci evolution in Malassezia.</title>
        <authorList>
            <person name="Coelho M.A."/>
        </authorList>
    </citation>
    <scope>NUCLEOTIDE SEQUENCE</scope>
    <source>
        <strain evidence="3">CBS 12830</strain>
    </source>
</reference>
<name>A0AAF0EFL6_9BASI</name>
<feature type="compositionally biased region" description="Acidic residues" evidence="2">
    <location>
        <begin position="133"/>
        <end position="144"/>
    </location>
</feature>
<dbReference type="EMBL" id="CP119903">
    <property type="protein sequence ID" value="WFD23705.1"/>
    <property type="molecule type" value="Genomic_DNA"/>
</dbReference>
<dbReference type="GO" id="GO:0031261">
    <property type="term" value="C:DNA replication preinitiation complex"/>
    <property type="evidence" value="ECO:0007669"/>
    <property type="project" value="TreeGrafter"/>
</dbReference>
<proteinExistence type="inferred from homology"/>
<dbReference type="Proteomes" id="UP001214415">
    <property type="component" value="Chromosome 4"/>
</dbReference>
<feature type="region of interest" description="Disordered" evidence="2">
    <location>
        <begin position="414"/>
        <end position="469"/>
    </location>
</feature>
<sequence length="469" mass="51124">MEAILRRQLKDWRRAFRKEVRHLYSPQHDREPTKSDMKRDPDMASTYDTWRALTSSSGSSRSHTSRREAAGSSRSESPTTPKKHKAAPAAPAPSPGNPFRSPQKPTKHYAQKPQFPLACQEVPTAAAATAPESDSESDVSDMDVEPAALQSTHVQRTPKKAMPTSPLPLYTPRTKARKRLRGEDVTTPPHGRLKRTASQTQHARLLAQSPHASSRRPMSRIFSGPHHDLDATDEESLGPSPRKSQTVGGFFPLFHSTTTSKIPEPTRAEAPTEAGMELVPSSQADTSMDLGADDKASAAPTLPDRMAPPPVPHAAHPTVVDVDGEVHIHVLPYSRYGAPSRADADDLEDALALPHTEVHRVEVPTEHLVGADRLSHMESMTLNSPKKHAQRALQERRARNDEMVLGLVRYADPPPASSGIARIGRSGLDADEDEQVPINEDVPDDDWASEASSADYGLGDGGMDETDVV</sequence>
<feature type="compositionally biased region" description="Low complexity" evidence="2">
    <location>
        <begin position="123"/>
        <end position="132"/>
    </location>
</feature>
<dbReference type="GO" id="GO:0003697">
    <property type="term" value="F:single-stranded DNA binding"/>
    <property type="evidence" value="ECO:0007669"/>
    <property type="project" value="TreeGrafter"/>
</dbReference>
<keyword evidence="1" id="KW-0539">Nucleus</keyword>
<dbReference type="InterPro" id="IPR040203">
    <property type="entry name" value="Sld2"/>
</dbReference>
<dbReference type="GO" id="GO:0003688">
    <property type="term" value="F:DNA replication origin binding"/>
    <property type="evidence" value="ECO:0007669"/>
    <property type="project" value="TreeGrafter"/>
</dbReference>
<accession>A0AAF0EFL6</accession>
<dbReference type="PANTHER" id="PTHR28124:SF1">
    <property type="entry name" value="DNA REPLICATION REGULATOR SLD2"/>
    <property type="match status" value="1"/>
</dbReference>
<keyword evidence="4" id="KW-1185">Reference proteome</keyword>